<accession>A0A7Y4NI50</accession>
<organism evidence="1 2">
    <name type="scientific">Corallococcus exercitus</name>
    <dbReference type="NCBI Taxonomy" id="2316736"/>
    <lineage>
        <taxon>Bacteria</taxon>
        <taxon>Pseudomonadati</taxon>
        <taxon>Myxococcota</taxon>
        <taxon>Myxococcia</taxon>
        <taxon>Myxococcales</taxon>
        <taxon>Cystobacterineae</taxon>
        <taxon>Myxococcaceae</taxon>
        <taxon>Corallococcus</taxon>
    </lineage>
</organism>
<dbReference type="InterPro" id="IPR045997">
    <property type="entry name" value="DUF5953"/>
</dbReference>
<dbReference type="Pfam" id="PF19378">
    <property type="entry name" value="DUF5953"/>
    <property type="match status" value="1"/>
</dbReference>
<evidence type="ECO:0000313" key="1">
    <source>
        <dbReference type="EMBL" id="NOK14291.1"/>
    </source>
</evidence>
<dbReference type="EMBL" id="JABFJW010000443">
    <property type="protein sequence ID" value="NOK14291.1"/>
    <property type="molecule type" value="Genomic_DNA"/>
</dbReference>
<name>A0A7Y4NI50_9BACT</name>
<reference evidence="1 2" key="1">
    <citation type="submission" date="2020-05" db="EMBL/GenBank/DDBJ databases">
        <authorList>
            <person name="Whitworth D."/>
        </authorList>
    </citation>
    <scope>NUCLEOTIDE SEQUENCE [LARGE SCALE GENOMIC DNA]</scope>
    <source>
        <strain evidence="1 2">CA046A</strain>
    </source>
</reference>
<dbReference type="AlphaFoldDB" id="A0A7Y4NI50"/>
<sequence>MTITPESLGLVAYAPALTRGDGRPLAIVHGMERTLPGLRLAWTLSNDGQLVPLPQRDEWVAHGRRDGPGIPLVCDGGNSSSRVTLSGWERPAGSSPGRLGLFEVHAEMPSNATGIAAAAAVLEGLGECARAFWGHVSPEGVTVTVAEQFRHPEDEPHLPPRGLPPLKLPWERSAPEIPFHLGWLNYWSAAAARAIGFPDPSRDAELLSRARRTATGGWVVQLTEAPLELDDPAHLDTLKRAYARFPKIGGMEDRG</sequence>
<gene>
    <name evidence="1" type="ORF">HNS30_35160</name>
</gene>
<evidence type="ECO:0000313" key="2">
    <source>
        <dbReference type="Proteomes" id="UP000528460"/>
    </source>
</evidence>
<comment type="caution">
    <text evidence="1">The sequence shown here is derived from an EMBL/GenBank/DDBJ whole genome shotgun (WGS) entry which is preliminary data.</text>
</comment>
<proteinExistence type="predicted"/>
<dbReference type="Proteomes" id="UP000528460">
    <property type="component" value="Unassembled WGS sequence"/>
</dbReference>
<protein>
    <submittedName>
        <fullName evidence="1">Uncharacterized protein</fullName>
    </submittedName>
</protein>
<dbReference type="RefSeq" id="WP_171421392.1">
    <property type="nucleotide sequence ID" value="NZ_JABFJW010000443.1"/>
</dbReference>